<dbReference type="InterPro" id="IPR006913">
    <property type="entry name" value="CENP-V/GFA"/>
</dbReference>
<dbReference type="AlphaFoldDB" id="A0A918UD00"/>
<name>A0A918UD00_9SPHN</name>
<keyword evidence="2" id="KW-0479">Metal-binding</keyword>
<gene>
    <name evidence="6" type="ORF">GCM10011614_02920</name>
</gene>
<organism evidence="6 7">
    <name type="scientific">Novosphingobium colocasiae</name>
    <dbReference type="NCBI Taxonomy" id="1256513"/>
    <lineage>
        <taxon>Bacteria</taxon>
        <taxon>Pseudomonadati</taxon>
        <taxon>Pseudomonadota</taxon>
        <taxon>Alphaproteobacteria</taxon>
        <taxon>Sphingomonadales</taxon>
        <taxon>Sphingomonadaceae</taxon>
        <taxon>Novosphingobium</taxon>
    </lineage>
</organism>
<reference evidence="6" key="2">
    <citation type="submission" date="2020-09" db="EMBL/GenBank/DDBJ databases">
        <authorList>
            <person name="Sun Q."/>
            <person name="Kim S."/>
        </authorList>
    </citation>
    <scope>NUCLEOTIDE SEQUENCE</scope>
    <source>
        <strain evidence="6">KCTC 32255</strain>
    </source>
</reference>
<protein>
    <recommendedName>
        <fullName evidence="5">CENP-V/GFA domain-containing protein</fullName>
    </recommendedName>
</protein>
<keyword evidence="4" id="KW-0456">Lyase</keyword>
<dbReference type="PROSITE" id="PS51891">
    <property type="entry name" value="CENP_V_GFA"/>
    <property type="match status" value="1"/>
</dbReference>
<dbReference type="EMBL" id="BMZA01000001">
    <property type="protein sequence ID" value="GGY91627.1"/>
    <property type="molecule type" value="Genomic_DNA"/>
</dbReference>
<dbReference type="PANTHER" id="PTHR33337:SF40">
    <property type="entry name" value="CENP-V_GFA DOMAIN-CONTAINING PROTEIN-RELATED"/>
    <property type="match status" value="1"/>
</dbReference>
<keyword evidence="3" id="KW-0862">Zinc</keyword>
<sequence>MSTRPIHEGGCLCGQVRYSFAGDPLLVAVCHCRNCQKQSGAPFSLVGAVADADYAESGETRVFVDHGESGAAVDRHFCPQCGSPIRSMAAALPGLTIVKMGTLDRPDQWPPVLEAYCDSAAQWMPALAQQRFPRSNIEA</sequence>
<evidence type="ECO:0000256" key="2">
    <source>
        <dbReference type="ARBA" id="ARBA00022723"/>
    </source>
</evidence>
<dbReference type="InterPro" id="IPR011057">
    <property type="entry name" value="Mss4-like_sf"/>
</dbReference>
<accession>A0A918UD00</accession>
<evidence type="ECO:0000313" key="6">
    <source>
        <dbReference type="EMBL" id="GGY91627.1"/>
    </source>
</evidence>
<comment type="caution">
    <text evidence="6">The sequence shown here is derived from an EMBL/GenBank/DDBJ whole genome shotgun (WGS) entry which is preliminary data.</text>
</comment>
<evidence type="ECO:0000313" key="7">
    <source>
        <dbReference type="Proteomes" id="UP000648075"/>
    </source>
</evidence>
<evidence type="ECO:0000259" key="5">
    <source>
        <dbReference type="PROSITE" id="PS51891"/>
    </source>
</evidence>
<feature type="domain" description="CENP-V/GFA" evidence="5">
    <location>
        <begin position="7"/>
        <end position="110"/>
    </location>
</feature>
<dbReference type="Proteomes" id="UP000648075">
    <property type="component" value="Unassembled WGS sequence"/>
</dbReference>
<dbReference type="GO" id="GO:0046872">
    <property type="term" value="F:metal ion binding"/>
    <property type="evidence" value="ECO:0007669"/>
    <property type="project" value="UniProtKB-KW"/>
</dbReference>
<dbReference type="Pfam" id="PF04828">
    <property type="entry name" value="GFA"/>
    <property type="match status" value="1"/>
</dbReference>
<dbReference type="PANTHER" id="PTHR33337">
    <property type="entry name" value="GFA DOMAIN-CONTAINING PROTEIN"/>
    <property type="match status" value="1"/>
</dbReference>
<comment type="similarity">
    <text evidence="1">Belongs to the Gfa family.</text>
</comment>
<dbReference type="RefSeq" id="WP_189619310.1">
    <property type="nucleotide sequence ID" value="NZ_BMZA01000001.1"/>
</dbReference>
<dbReference type="Gene3D" id="3.90.1590.10">
    <property type="entry name" value="glutathione-dependent formaldehyde- activating enzyme (gfa)"/>
    <property type="match status" value="1"/>
</dbReference>
<keyword evidence="7" id="KW-1185">Reference proteome</keyword>
<evidence type="ECO:0000256" key="3">
    <source>
        <dbReference type="ARBA" id="ARBA00022833"/>
    </source>
</evidence>
<proteinExistence type="inferred from homology"/>
<evidence type="ECO:0000256" key="1">
    <source>
        <dbReference type="ARBA" id="ARBA00005495"/>
    </source>
</evidence>
<reference evidence="6" key="1">
    <citation type="journal article" date="2014" name="Int. J. Syst. Evol. Microbiol.">
        <title>Complete genome sequence of Corynebacterium casei LMG S-19264T (=DSM 44701T), isolated from a smear-ripened cheese.</title>
        <authorList>
            <consortium name="US DOE Joint Genome Institute (JGI-PGF)"/>
            <person name="Walter F."/>
            <person name="Albersmeier A."/>
            <person name="Kalinowski J."/>
            <person name="Ruckert C."/>
        </authorList>
    </citation>
    <scope>NUCLEOTIDE SEQUENCE</scope>
    <source>
        <strain evidence="6">KCTC 32255</strain>
    </source>
</reference>
<evidence type="ECO:0000256" key="4">
    <source>
        <dbReference type="ARBA" id="ARBA00023239"/>
    </source>
</evidence>
<dbReference type="SUPFAM" id="SSF51316">
    <property type="entry name" value="Mss4-like"/>
    <property type="match status" value="1"/>
</dbReference>
<dbReference type="GO" id="GO:0016846">
    <property type="term" value="F:carbon-sulfur lyase activity"/>
    <property type="evidence" value="ECO:0007669"/>
    <property type="project" value="InterPro"/>
</dbReference>